<dbReference type="Proteomes" id="UP000197065">
    <property type="component" value="Unassembled WGS sequence"/>
</dbReference>
<evidence type="ECO:0000313" key="3">
    <source>
        <dbReference type="Proteomes" id="UP000197065"/>
    </source>
</evidence>
<dbReference type="Pfam" id="PF04230">
    <property type="entry name" value="PS_pyruv_trans"/>
    <property type="match status" value="1"/>
</dbReference>
<proteinExistence type="predicted"/>
<evidence type="ECO:0000259" key="1">
    <source>
        <dbReference type="Pfam" id="PF04230"/>
    </source>
</evidence>
<protein>
    <submittedName>
        <fullName evidence="2">Polysaccharide pyruvyl transferase family protein WcaK</fullName>
    </submittedName>
</protein>
<dbReference type="EMBL" id="FYEH01000012">
    <property type="protein sequence ID" value="SNB75088.1"/>
    <property type="molecule type" value="Genomic_DNA"/>
</dbReference>
<organism evidence="2 3">
    <name type="scientific">Arboricoccus pini</name>
    <dbReference type="NCBI Taxonomy" id="1963835"/>
    <lineage>
        <taxon>Bacteria</taxon>
        <taxon>Pseudomonadati</taxon>
        <taxon>Pseudomonadota</taxon>
        <taxon>Alphaproteobacteria</taxon>
        <taxon>Geminicoccales</taxon>
        <taxon>Geminicoccaceae</taxon>
        <taxon>Arboricoccus</taxon>
    </lineage>
</organism>
<accession>A0A212RR55</accession>
<dbReference type="RefSeq" id="WP_088562419.1">
    <property type="nucleotide sequence ID" value="NZ_FYEH01000012.1"/>
</dbReference>
<sequence>MQIITLFDTSVATDNLGDQIIIDAVNEELHETLPDAYVFTVASHDYLSHVSRRLLKKSAFAIVGGTNIMSSRMHRHALWKLVPWDVGSVHDVILMGVGWRNYMDPPDAYTRWLYRKVLSRQGIHSARDGYTQKRIGEIVPNVVNTACPTMWKLSPERCAAIPRKKADTVLFTLTYYRANLEADRAFVELLRANYNQLIFWPQQSDDMAYMEGIGLRGIKVADPNVAYYTQTLKNEDLDFVGSRLHGGIRALQCGKRSLIMAVDNRAAEIGKDTNLPVVDRADLPAIERWIHGDDATEIHLPLDAIKQWRGQFRN</sequence>
<gene>
    <name evidence="2" type="ORF">SAMN07250955_11288</name>
</gene>
<dbReference type="GO" id="GO:0016740">
    <property type="term" value="F:transferase activity"/>
    <property type="evidence" value="ECO:0007669"/>
    <property type="project" value="UniProtKB-KW"/>
</dbReference>
<dbReference type="OrthoDB" id="9802987at2"/>
<evidence type="ECO:0000313" key="2">
    <source>
        <dbReference type="EMBL" id="SNB75088.1"/>
    </source>
</evidence>
<dbReference type="InterPro" id="IPR007345">
    <property type="entry name" value="Polysacch_pyruvyl_Trfase"/>
</dbReference>
<reference evidence="2 3" key="1">
    <citation type="submission" date="2017-06" db="EMBL/GenBank/DDBJ databases">
        <authorList>
            <person name="Kim H.J."/>
            <person name="Triplett B.A."/>
        </authorList>
    </citation>
    <scope>NUCLEOTIDE SEQUENCE [LARGE SCALE GENOMIC DNA]</scope>
    <source>
        <strain evidence="2 3">B29T1</strain>
    </source>
</reference>
<keyword evidence="3" id="KW-1185">Reference proteome</keyword>
<name>A0A212RR55_9PROT</name>
<keyword evidence="2" id="KW-0808">Transferase</keyword>
<dbReference type="AlphaFoldDB" id="A0A212RR55"/>
<feature type="domain" description="Polysaccharide pyruvyl transferase" evidence="1">
    <location>
        <begin position="15"/>
        <end position="264"/>
    </location>
</feature>